<dbReference type="GO" id="GO:0006574">
    <property type="term" value="P:L-valine catabolic process"/>
    <property type="evidence" value="ECO:0007669"/>
    <property type="project" value="TreeGrafter"/>
</dbReference>
<keyword evidence="3" id="KW-0413">Isomerase</keyword>
<dbReference type="InterPro" id="IPR032259">
    <property type="entry name" value="HIBYL-CoA-H"/>
</dbReference>
<dbReference type="SUPFAM" id="SSF52096">
    <property type="entry name" value="ClpP/crotonase"/>
    <property type="match status" value="1"/>
</dbReference>
<sequence>MAYMTDSTFASAEAAQPDVRAYVANRIGYLELNRPKALNALSVGMIRLMQQALDAWRDDADVVAVVVHSPHPRAFCAGGDVRFFHDAWQRGDRAAVDTFFIDEYTLNHTIFTYPKPYIALMHGVVMGGGMGISQAARHTGGLRVVTDSTKMAMPETRIGLFPDVGMSWFLARAPGALGRYLAVTGATLDAAGALYAQLADVYVPDAALPALLDTLRSARIDSGAQAVACVAAAAAAHKVVPTPDTSALADARAGIDRHFAQPDIGAILASLDAEQDCAAVDGWVEKAAHAMRTQLSPLSMAVSLEVVERARGATMADCLRRDLDLTRSTFARGDVIEGVRALIVDKDHQPAWRFKSLADVGRADVLAMFDSPWTPDTHPLRNLKD</sequence>
<name>A0A6H9TFC7_9BURK</name>
<dbReference type="InterPro" id="IPR029045">
    <property type="entry name" value="ClpP/crotonase-like_dom_sf"/>
</dbReference>
<accession>A0A6H9TFC7</accession>
<dbReference type="AlphaFoldDB" id="A0A6H9TFC7"/>
<evidence type="ECO:0000313" key="4">
    <source>
        <dbReference type="Proteomes" id="UP000430232"/>
    </source>
</evidence>
<dbReference type="OrthoDB" id="9790967at2"/>
<dbReference type="GO" id="GO:0003860">
    <property type="term" value="F:3-hydroxyisobutyryl-CoA hydrolase activity"/>
    <property type="evidence" value="ECO:0007669"/>
    <property type="project" value="InterPro"/>
</dbReference>
<gene>
    <name evidence="3" type="ORF">F7R21_06935</name>
</gene>
<reference evidence="3 4" key="1">
    <citation type="submission" date="2019-09" db="EMBL/GenBank/DDBJ databases">
        <title>Draft genome sequences of 48 bacterial type strains from the CCUG.</title>
        <authorList>
            <person name="Tunovic T."/>
            <person name="Pineiro-Iglesias B."/>
            <person name="Unosson C."/>
            <person name="Inganas E."/>
            <person name="Ohlen M."/>
            <person name="Cardew S."/>
            <person name="Jensie-Markopoulos S."/>
            <person name="Salva-Serra F."/>
            <person name="Jaen-Luchoro D."/>
            <person name="Karlsson R."/>
            <person name="Svensson-Stadler L."/>
            <person name="Chun J."/>
            <person name="Moore E."/>
        </authorList>
    </citation>
    <scope>NUCLEOTIDE SEQUENCE [LARGE SCALE GENOMIC DNA]</scope>
    <source>
        <strain evidence="3 4">CCUG 54555</strain>
    </source>
</reference>
<proteinExistence type="predicted"/>
<dbReference type="Proteomes" id="UP000430232">
    <property type="component" value="Unassembled WGS sequence"/>
</dbReference>
<dbReference type="GO" id="GO:0016853">
    <property type="term" value="F:isomerase activity"/>
    <property type="evidence" value="ECO:0007669"/>
    <property type="project" value="UniProtKB-KW"/>
</dbReference>
<evidence type="ECO:0000259" key="2">
    <source>
        <dbReference type="Pfam" id="PF16113"/>
    </source>
</evidence>
<dbReference type="Pfam" id="PF16113">
    <property type="entry name" value="ECH_2"/>
    <property type="match status" value="1"/>
</dbReference>
<keyword evidence="1" id="KW-0378">Hydrolase</keyword>
<dbReference type="CDD" id="cd06558">
    <property type="entry name" value="crotonase-like"/>
    <property type="match status" value="1"/>
</dbReference>
<dbReference type="EMBL" id="VZOJ01000011">
    <property type="protein sequence ID" value="KAB0643574.1"/>
    <property type="molecule type" value="Genomic_DNA"/>
</dbReference>
<feature type="domain" description="Enoyl-CoA hydratase/isomerase" evidence="2">
    <location>
        <begin position="28"/>
        <end position="369"/>
    </location>
</feature>
<keyword evidence="4" id="KW-1185">Reference proteome</keyword>
<evidence type="ECO:0000313" key="3">
    <source>
        <dbReference type="EMBL" id="KAB0643574.1"/>
    </source>
</evidence>
<dbReference type="InterPro" id="IPR045004">
    <property type="entry name" value="ECH_dom"/>
</dbReference>
<dbReference type="PANTHER" id="PTHR43176">
    <property type="entry name" value="3-HYDROXYISOBUTYRYL-COA HYDROLASE-RELATED"/>
    <property type="match status" value="1"/>
</dbReference>
<organism evidence="3 4">
    <name type="scientific">Burkholderia latens</name>
    <dbReference type="NCBI Taxonomy" id="488446"/>
    <lineage>
        <taxon>Bacteria</taxon>
        <taxon>Pseudomonadati</taxon>
        <taxon>Pseudomonadota</taxon>
        <taxon>Betaproteobacteria</taxon>
        <taxon>Burkholderiales</taxon>
        <taxon>Burkholderiaceae</taxon>
        <taxon>Burkholderia</taxon>
        <taxon>Burkholderia cepacia complex</taxon>
    </lineage>
</organism>
<dbReference type="Gene3D" id="3.90.226.10">
    <property type="entry name" value="2-enoyl-CoA Hydratase, Chain A, domain 1"/>
    <property type="match status" value="1"/>
</dbReference>
<protein>
    <submittedName>
        <fullName evidence="3">Enoyl-CoA hydratase/isomerase family protein</fullName>
    </submittedName>
</protein>
<evidence type="ECO:0000256" key="1">
    <source>
        <dbReference type="ARBA" id="ARBA00022801"/>
    </source>
</evidence>
<comment type="caution">
    <text evidence="3">The sequence shown here is derived from an EMBL/GenBank/DDBJ whole genome shotgun (WGS) entry which is preliminary data.</text>
</comment>
<dbReference type="PANTHER" id="PTHR43176:SF6">
    <property type="entry name" value="3-HYDROXYISOBUTYRYL-COA HYDROLASE"/>
    <property type="match status" value="1"/>
</dbReference>
<dbReference type="NCBIfam" id="NF004127">
    <property type="entry name" value="PRK05617.1"/>
    <property type="match status" value="1"/>
</dbReference>